<feature type="domain" description="Reverse transcriptase" evidence="1">
    <location>
        <begin position="277"/>
        <end position="450"/>
    </location>
</feature>
<dbReference type="Proteomes" id="UP001186944">
    <property type="component" value="Unassembled WGS sequence"/>
</dbReference>
<name>A0AA88YX59_PINIB</name>
<dbReference type="EMBL" id="VSWD01000001">
    <property type="protein sequence ID" value="KAK3108810.1"/>
    <property type="molecule type" value="Genomic_DNA"/>
</dbReference>
<evidence type="ECO:0000259" key="1">
    <source>
        <dbReference type="PROSITE" id="PS50878"/>
    </source>
</evidence>
<protein>
    <recommendedName>
        <fullName evidence="1">Reverse transcriptase domain-containing protein</fullName>
    </recommendedName>
</protein>
<evidence type="ECO:0000313" key="3">
    <source>
        <dbReference type="Proteomes" id="UP001186944"/>
    </source>
</evidence>
<dbReference type="PROSITE" id="PS50878">
    <property type="entry name" value="RT_POL"/>
    <property type="match status" value="1"/>
</dbReference>
<organism evidence="2 3">
    <name type="scientific">Pinctada imbricata</name>
    <name type="common">Atlantic pearl-oyster</name>
    <name type="synonym">Pinctada martensii</name>
    <dbReference type="NCBI Taxonomy" id="66713"/>
    <lineage>
        <taxon>Eukaryota</taxon>
        <taxon>Metazoa</taxon>
        <taxon>Spiralia</taxon>
        <taxon>Lophotrochozoa</taxon>
        <taxon>Mollusca</taxon>
        <taxon>Bivalvia</taxon>
        <taxon>Autobranchia</taxon>
        <taxon>Pteriomorphia</taxon>
        <taxon>Pterioida</taxon>
        <taxon>Pterioidea</taxon>
        <taxon>Pteriidae</taxon>
        <taxon>Pinctada</taxon>
    </lineage>
</organism>
<keyword evidence="3" id="KW-1185">Reference proteome</keyword>
<dbReference type="AlphaFoldDB" id="A0AA88YX59"/>
<comment type="caution">
    <text evidence="2">The sequence shown here is derived from an EMBL/GenBank/DDBJ whole genome shotgun (WGS) entry which is preliminary data.</text>
</comment>
<sequence length="450" mass="51994">MAVLRYMERICFTGIQHKAVDLYRESLTKVLQENLAKRELLSLSDIDDFCCDFTNILIANADECIPKSRFNPRKRPDWTREVKALHDVERAKRRVWLSQGRPRGMHNTSYREYKRAKRDFRNALDIAHENYMTEVLRDINESAECDLRLFWRLIRKQKPRSCRHYPEIVDVNGNTHNDPDSVANAFADHFEQIYTPDSQSFDNDFQASIDAEFEDLMNRFCFNTETLPGGDISNDEISEAVRKLKYRKAPGHDLITNEHLKFGGLQVIECLRTLFNSVIRVGKIPSSWKKGLIVPIYKGGNKDKCACKSYRPVSLLSSLLKVFEYVLSDRINTFVMDKGSFPNLQQQGFQRNLGCLTASFNAQETILHNIENGSNVYVCFLDITQAFDSVWRHGLLVKLYKIGIEGKLWSRILDCHTDTTSAIIVNHTQSRWFSVGQGVRQGGDYSLFYT</sequence>
<reference evidence="2" key="1">
    <citation type="submission" date="2019-08" db="EMBL/GenBank/DDBJ databases">
        <title>The improved chromosome-level genome for the pearl oyster Pinctada fucata martensii using PacBio sequencing and Hi-C.</title>
        <authorList>
            <person name="Zheng Z."/>
        </authorList>
    </citation>
    <scope>NUCLEOTIDE SEQUENCE</scope>
    <source>
        <strain evidence="2">ZZ-2019</strain>
        <tissue evidence="2">Adductor muscle</tissue>
    </source>
</reference>
<proteinExistence type="predicted"/>
<evidence type="ECO:0000313" key="2">
    <source>
        <dbReference type="EMBL" id="KAK3108810.1"/>
    </source>
</evidence>
<accession>A0AA88YX59</accession>
<gene>
    <name evidence="2" type="ORF">FSP39_016208</name>
</gene>
<dbReference type="InterPro" id="IPR000477">
    <property type="entry name" value="RT_dom"/>
</dbReference>
<dbReference type="Pfam" id="PF00078">
    <property type="entry name" value="RVT_1"/>
    <property type="match status" value="1"/>
</dbReference>
<dbReference type="PANTHER" id="PTHR19446">
    <property type="entry name" value="REVERSE TRANSCRIPTASES"/>
    <property type="match status" value="1"/>
</dbReference>